<dbReference type="InterPro" id="IPR052907">
    <property type="entry name" value="Beta-lactamase/esterase"/>
</dbReference>
<feature type="domain" description="Beta-lactamase-related" evidence="1">
    <location>
        <begin position="17"/>
        <end position="354"/>
    </location>
</feature>
<dbReference type="InterPro" id="IPR001466">
    <property type="entry name" value="Beta-lactam-related"/>
</dbReference>
<dbReference type="OrthoDB" id="5705574at2"/>
<name>A0A1G4T3P3_9CAUL</name>
<dbReference type="SUPFAM" id="SSF56601">
    <property type="entry name" value="beta-lactamase/transpeptidase-like"/>
    <property type="match status" value="1"/>
</dbReference>
<keyword evidence="3" id="KW-1185">Reference proteome</keyword>
<dbReference type="Pfam" id="PF00144">
    <property type="entry name" value="Beta-lactamase"/>
    <property type="match status" value="1"/>
</dbReference>
<dbReference type="EMBL" id="FMTS01000006">
    <property type="protein sequence ID" value="SCW76018.1"/>
    <property type="molecule type" value="Genomic_DNA"/>
</dbReference>
<dbReference type="Gene3D" id="3.40.710.10">
    <property type="entry name" value="DD-peptidase/beta-lactamase superfamily"/>
    <property type="match status" value="1"/>
</dbReference>
<accession>A0A1G4T3P3</accession>
<dbReference type="STRING" id="260084.SAMN02927928_3231"/>
<dbReference type="Proteomes" id="UP000199150">
    <property type="component" value="Unassembled WGS sequence"/>
</dbReference>
<dbReference type="PANTHER" id="PTHR43319">
    <property type="entry name" value="BETA-LACTAMASE-RELATED"/>
    <property type="match status" value="1"/>
</dbReference>
<protein>
    <submittedName>
        <fullName evidence="2">CubicO group peptidase, beta-lactamase class C family</fullName>
    </submittedName>
</protein>
<proteinExistence type="predicted"/>
<dbReference type="AlphaFoldDB" id="A0A1G4T3P3"/>
<reference evidence="3" key="1">
    <citation type="submission" date="2016-10" db="EMBL/GenBank/DDBJ databases">
        <authorList>
            <person name="Varghese N."/>
            <person name="Submissions S."/>
        </authorList>
    </citation>
    <scope>NUCLEOTIDE SEQUENCE [LARGE SCALE GENOMIC DNA]</scope>
    <source>
        <strain evidence="3">CGMCC 1.3431</strain>
    </source>
</reference>
<dbReference type="PANTHER" id="PTHR43319:SF3">
    <property type="entry name" value="BETA-LACTAMASE-RELATED DOMAIN-CONTAINING PROTEIN"/>
    <property type="match status" value="1"/>
</dbReference>
<gene>
    <name evidence="2" type="ORF">SAMN02927928_3231</name>
</gene>
<organism evidence="2 3">
    <name type="scientific">Asticcacaulis taihuensis</name>
    <dbReference type="NCBI Taxonomy" id="260084"/>
    <lineage>
        <taxon>Bacteria</taxon>
        <taxon>Pseudomonadati</taxon>
        <taxon>Pseudomonadota</taxon>
        <taxon>Alphaproteobacteria</taxon>
        <taxon>Caulobacterales</taxon>
        <taxon>Caulobacteraceae</taxon>
        <taxon>Asticcacaulis</taxon>
    </lineage>
</organism>
<evidence type="ECO:0000313" key="3">
    <source>
        <dbReference type="Proteomes" id="UP000199150"/>
    </source>
</evidence>
<dbReference type="RefSeq" id="WP_090650024.1">
    <property type="nucleotide sequence ID" value="NZ_CBCRYE010000005.1"/>
</dbReference>
<evidence type="ECO:0000313" key="2">
    <source>
        <dbReference type="EMBL" id="SCW76018.1"/>
    </source>
</evidence>
<evidence type="ECO:0000259" key="1">
    <source>
        <dbReference type="Pfam" id="PF00144"/>
    </source>
</evidence>
<dbReference type="InterPro" id="IPR012338">
    <property type="entry name" value="Beta-lactam/transpept-like"/>
</dbReference>
<sequence length="374" mass="39976">MTEISGICPPKFAAVKDVFAANLKEGRERGARFSAVIDGETVLDIWSGNADREGAVPFSDTTLTPVFSTGKAVMAVMIARLVDKGKLDYETAVAHYWPEFGQNGKSRITVGQLISHQGGLPGFSPPQDPTIWFDVEATLKALCEQAPLWTPGQGSGYHPIAGGYLLGEVFRRVDGRSMGTALREDIASKFGLDLMIGTPDDYAARISVMQKPTSAPDLGTLDAIKQAAFLDRGSSPAGKGSADWRRMEIPSANTHSTALSLAQFMGIVANGGALKGQKLLSLGTLGQLTRERVYGQDRVLPFKLSWAAGLLRNTGIRIYGPNERALGHSGWGGSCAMADPEKRLSVGYVMNKQSAYLIGDPRPVGLINALYGCL</sequence>